<evidence type="ECO:0000256" key="3">
    <source>
        <dbReference type="ARBA" id="ARBA00022676"/>
    </source>
</evidence>
<evidence type="ECO:0000256" key="7">
    <source>
        <dbReference type="ARBA" id="ARBA00023136"/>
    </source>
</evidence>
<accession>A0A2M7U306</accession>
<evidence type="ECO:0000256" key="5">
    <source>
        <dbReference type="ARBA" id="ARBA00022692"/>
    </source>
</evidence>
<gene>
    <name evidence="10" type="ORF">COY14_03935</name>
</gene>
<feature type="transmembrane region" description="Helical" evidence="8">
    <location>
        <begin position="87"/>
        <end position="111"/>
    </location>
</feature>
<dbReference type="PANTHER" id="PTHR33908:SF11">
    <property type="entry name" value="MEMBRANE PROTEIN"/>
    <property type="match status" value="1"/>
</dbReference>
<dbReference type="Proteomes" id="UP000230027">
    <property type="component" value="Unassembled WGS sequence"/>
</dbReference>
<name>A0A2M7U306_9BACT</name>
<dbReference type="GO" id="GO:0005886">
    <property type="term" value="C:plasma membrane"/>
    <property type="evidence" value="ECO:0007669"/>
    <property type="project" value="UniProtKB-SubCell"/>
</dbReference>
<dbReference type="InterPro" id="IPR050297">
    <property type="entry name" value="LipidA_mod_glycosyltrf_83"/>
</dbReference>
<feature type="transmembrane region" description="Helical" evidence="8">
    <location>
        <begin position="385"/>
        <end position="407"/>
    </location>
</feature>
<keyword evidence="6 8" id="KW-1133">Transmembrane helix</keyword>
<feature type="transmembrane region" description="Helical" evidence="8">
    <location>
        <begin position="123"/>
        <end position="141"/>
    </location>
</feature>
<keyword evidence="4" id="KW-0808">Transferase</keyword>
<organism evidence="10 11">
    <name type="scientific">Candidatus Roizmanbacteria bacterium CG_4_10_14_0_2_um_filter_36_9</name>
    <dbReference type="NCBI Taxonomy" id="1974823"/>
    <lineage>
        <taxon>Bacteria</taxon>
        <taxon>Candidatus Roizmaniibacteriota</taxon>
    </lineage>
</organism>
<feature type="transmembrane region" description="Helical" evidence="8">
    <location>
        <begin position="330"/>
        <end position="350"/>
    </location>
</feature>
<dbReference type="GO" id="GO:0016763">
    <property type="term" value="F:pentosyltransferase activity"/>
    <property type="evidence" value="ECO:0007669"/>
    <property type="project" value="TreeGrafter"/>
</dbReference>
<feature type="transmembrane region" description="Helical" evidence="8">
    <location>
        <begin position="171"/>
        <end position="187"/>
    </location>
</feature>
<proteinExistence type="predicted"/>
<dbReference type="EMBL" id="PFOD01000070">
    <property type="protein sequence ID" value="PIZ64780.1"/>
    <property type="molecule type" value="Genomic_DNA"/>
</dbReference>
<sequence length="545" mass="63066">MKYWKFLRSKHHFILVGISVLIIATLLSIKVGIHCLNADEAAFGYNAYSIGETLRDEHGVFLPVRLESFSDNKLPLLAYIMVPFVKILGLSIWSIRLTTIILGSLFPLLFYLLSYELFQKKNFAVVSALISSVSPWLIIFSRYAFEGVLATVLIITSIITLLKFSKNQKMHFLIFSVSFSFLSLFSYHLSKSIVLLIAIWTIIIIFNSTKTRKLIAYFFVIVPLLLFLLTEIQFPASRVSNLLFYKTPGFVMSITELNNEHPSRLLHNKAIESIKVLSQSYLKHFSPEFLVTEGDNDNRFGMKGIEPISAIEYLFIGVGLYFLFKNKSKYRYPILSFLLIAPLSSSIAWQEASLKRSFFMIVPILIIGSYGLLNFCLSFDKKIRFLILSIVFITFAIMKIVSLDFYFNHYPKKAIAQYSMQCGYDELNSYIKENYDKFDHFYITKKHGQPYIFTLFFQKFSPILFQETSESTSSDEYGFSQITSFNKYTFNADSMDTIKYKNYAYVGYPDDFNFTNIDKSDIKVIGSKETEIFWVYEHFEQNPAN</sequence>
<evidence type="ECO:0000256" key="1">
    <source>
        <dbReference type="ARBA" id="ARBA00004651"/>
    </source>
</evidence>
<evidence type="ECO:0000313" key="10">
    <source>
        <dbReference type="EMBL" id="PIZ64780.1"/>
    </source>
</evidence>
<evidence type="ECO:0000256" key="4">
    <source>
        <dbReference type="ARBA" id="ARBA00022679"/>
    </source>
</evidence>
<dbReference type="Pfam" id="PF13231">
    <property type="entry name" value="PMT_2"/>
    <property type="match status" value="1"/>
</dbReference>
<feature type="domain" description="Glycosyltransferase RgtA/B/C/D-like" evidence="9">
    <location>
        <begin position="75"/>
        <end position="228"/>
    </location>
</feature>
<feature type="transmembrane region" description="Helical" evidence="8">
    <location>
        <begin position="147"/>
        <end position="164"/>
    </location>
</feature>
<keyword evidence="2" id="KW-1003">Cell membrane</keyword>
<comment type="caution">
    <text evidence="10">The sequence shown here is derived from an EMBL/GenBank/DDBJ whole genome shotgun (WGS) entry which is preliminary data.</text>
</comment>
<keyword evidence="5 8" id="KW-0812">Transmembrane</keyword>
<evidence type="ECO:0000256" key="8">
    <source>
        <dbReference type="SAM" id="Phobius"/>
    </source>
</evidence>
<dbReference type="AlphaFoldDB" id="A0A2M7U306"/>
<comment type="subcellular location">
    <subcellularLocation>
        <location evidence="1">Cell membrane</location>
        <topology evidence="1">Multi-pass membrane protein</topology>
    </subcellularLocation>
</comment>
<feature type="transmembrane region" description="Helical" evidence="8">
    <location>
        <begin position="356"/>
        <end position="373"/>
    </location>
</feature>
<evidence type="ECO:0000256" key="6">
    <source>
        <dbReference type="ARBA" id="ARBA00022989"/>
    </source>
</evidence>
<evidence type="ECO:0000256" key="2">
    <source>
        <dbReference type="ARBA" id="ARBA00022475"/>
    </source>
</evidence>
<dbReference type="InterPro" id="IPR038731">
    <property type="entry name" value="RgtA/B/C-like"/>
</dbReference>
<keyword evidence="3" id="KW-0328">Glycosyltransferase</keyword>
<feature type="transmembrane region" description="Helical" evidence="8">
    <location>
        <begin position="304"/>
        <end position="323"/>
    </location>
</feature>
<protein>
    <recommendedName>
        <fullName evidence="9">Glycosyltransferase RgtA/B/C/D-like domain-containing protein</fullName>
    </recommendedName>
</protein>
<reference evidence="11" key="1">
    <citation type="submission" date="2017-09" db="EMBL/GenBank/DDBJ databases">
        <title>Depth-based differentiation of microbial function through sediment-hosted aquifers and enrichment of novel symbionts in the deep terrestrial subsurface.</title>
        <authorList>
            <person name="Probst A.J."/>
            <person name="Ladd B."/>
            <person name="Jarett J.K."/>
            <person name="Geller-Mcgrath D.E."/>
            <person name="Sieber C.M.K."/>
            <person name="Emerson J.B."/>
            <person name="Anantharaman K."/>
            <person name="Thomas B.C."/>
            <person name="Malmstrom R."/>
            <person name="Stieglmeier M."/>
            <person name="Klingl A."/>
            <person name="Woyke T."/>
            <person name="Ryan C.M."/>
            <person name="Banfield J.F."/>
        </authorList>
    </citation>
    <scope>NUCLEOTIDE SEQUENCE [LARGE SCALE GENOMIC DNA]</scope>
</reference>
<evidence type="ECO:0000259" key="9">
    <source>
        <dbReference type="Pfam" id="PF13231"/>
    </source>
</evidence>
<feature type="transmembrane region" description="Helical" evidence="8">
    <location>
        <begin position="193"/>
        <end position="209"/>
    </location>
</feature>
<evidence type="ECO:0000313" key="11">
    <source>
        <dbReference type="Proteomes" id="UP000230027"/>
    </source>
</evidence>
<keyword evidence="7 8" id="KW-0472">Membrane</keyword>
<dbReference type="GO" id="GO:0009103">
    <property type="term" value="P:lipopolysaccharide biosynthetic process"/>
    <property type="evidence" value="ECO:0007669"/>
    <property type="project" value="UniProtKB-ARBA"/>
</dbReference>
<feature type="transmembrane region" description="Helical" evidence="8">
    <location>
        <begin position="12"/>
        <end position="33"/>
    </location>
</feature>
<feature type="transmembrane region" description="Helical" evidence="8">
    <location>
        <begin position="216"/>
        <end position="236"/>
    </location>
</feature>
<dbReference type="PANTHER" id="PTHR33908">
    <property type="entry name" value="MANNOSYLTRANSFERASE YKCB-RELATED"/>
    <property type="match status" value="1"/>
</dbReference>